<evidence type="ECO:0000313" key="3">
    <source>
        <dbReference type="EMBL" id="VAW04867.1"/>
    </source>
</evidence>
<organism evidence="3">
    <name type="scientific">hydrothermal vent metagenome</name>
    <dbReference type="NCBI Taxonomy" id="652676"/>
    <lineage>
        <taxon>unclassified sequences</taxon>
        <taxon>metagenomes</taxon>
        <taxon>ecological metagenomes</taxon>
    </lineage>
</organism>
<keyword evidence="1" id="KW-0560">Oxidoreductase</keyword>
<protein>
    <recommendedName>
        <fullName evidence="2">Luciferase-like domain-containing protein</fullName>
    </recommendedName>
</protein>
<proteinExistence type="predicted"/>
<dbReference type="PANTHER" id="PTHR43244:SF1">
    <property type="entry name" value="5,10-METHYLENETETRAHYDROMETHANOPTERIN REDUCTASE"/>
    <property type="match status" value="1"/>
</dbReference>
<evidence type="ECO:0000256" key="1">
    <source>
        <dbReference type="ARBA" id="ARBA00023002"/>
    </source>
</evidence>
<dbReference type="InterPro" id="IPR036661">
    <property type="entry name" value="Luciferase-like_sf"/>
</dbReference>
<feature type="domain" description="Luciferase-like" evidence="2">
    <location>
        <begin position="32"/>
        <end position="320"/>
    </location>
</feature>
<dbReference type="InterPro" id="IPR011251">
    <property type="entry name" value="Luciferase-like_dom"/>
</dbReference>
<accession>A0A3B0SUV5</accession>
<dbReference type="InterPro" id="IPR050564">
    <property type="entry name" value="F420-G6PD/mer"/>
</dbReference>
<dbReference type="Pfam" id="PF00296">
    <property type="entry name" value="Bac_luciferase"/>
    <property type="match status" value="1"/>
</dbReference>
<dbReference type="PANTHER" id="PTHR43244">
    <property type="match status" value="1"/>
</dbReference>
<dbReference type="EMBL" id="UOEK01000302">
    <property type="protein sequence ID" value="VAW04867.1"/>
    <property type="molecule type" value="Genomic_DNA"/>
</dbReference>
<dbReference type="SUPFAM" id="SSF51679">
    <property type="entry name" value="Bacterial luciferase-like"/>
    <property type="match status" value="1"/>
</dbReference>
<reference evidence="3" key="1">
    <citation type="submission" date="2018-06" db="EMBL/GenBank/DDBJ databases">
        <authorList>
            <person name="Zhirakovskaya E."/>
        </authorList>
    </citation>
    <scope>NUCLEOTIDE SEQUENCE</scope>
</reference>
<sequence length="365" mass="40554">MTRVARALRVDVAWTVDHFLGFFPQSVWDEDFSWVAHPDGSPHAYFDWQMVLANLASRAGSMRLGVGVTESVRRHPVLLAQAAMTLAHMTKRAPILGIGAGERENIEPYGLSFDTPVGRLEEALQVIRLMFDSKGPVGFSGKHFTLDRAVLDLKAPTGRTPELWVAAHGPRMLRLTGEYGDGWYPTFPMTAGEYESKVETIRGHATRAGRDADAIVPGWQTFVVLAKTERAALKLLSHKAIRFTALLGTGEQWKKFGAQHPLGDDFRGMVDFIPQHHGRREIEAMIAQVPSDLIRDAMIVGTPKQLRATLHDYADAGLRHVVLQPVSALVSKQDALFSMRHSIFVGRKVRREVNRRIGSSPAQRA</sequence>
<evidence type="ECO:0000259" key="2">
    <source>
        <dbReference type="Pfam" id="PF00296"/>
    </source>
</evidence>
<dbReference type="CDD" id="cd01097">
    <property type="entry name" value="Tetrahydromethanopterin_reductase"/>
    <property type="match status" value="1"/>
</dbReference>
<dbReference type="AlphaFoldDB" id="A0A3B0SUV5"/>
<dbReference type="GO" id="GO:0016705">
    <property type="term" value="F:oxidoreductase activity, acting on paired donors, with incorporation or reduction of molecular oxygen"/>
    <property type="evidence" value="ECO:0007669"/>
    <property type="project" value="InterPro"/>
</dbReference>
<name>A0A3B0SUV5_9ZZZZ</name>
<dbReference type="Gene3D" id="3.20.20.30">
    <property type="entry name" value="Luciferase-like domain"/>
    <property type="match status" value="1"/>
</dbReference>
<gene>
    <name evidence="3" type="ORF">MNBD_ACTINO02-1845</name>
</gene>